<reference evidence="1 2" key="1">
    <citation type="submission" date="2019-12" db="EMBL/GenBank/DDBJ databases">
        <authorList>
            <person name="Alioto T."/>
            <person name="Alioto T."/>
            <person name="Gomez Garrido J."/>
        </authorList>
    </citation>
    <scope>NUCLEOTIDE SEQUENCE [LARGE SCALE GENOMIC DNA]</scope>
</reference>
<dbReference type="Gramene" id="OE9A121508T1">
    <property type="protein sequence ID" value="OE9A121508C1"/>
    <property type="gene ID" value="OE9A121508"/>
</dbReference>
<keyword evidence="2" id="KW-1185">Reference proteome</keyword>
<gene>
    <name evidence="1" type="ORF">OLEA9_A121508</name>
</gene>
<evidence type="ECO:0000313" key="2">
    <source>
        <dbReference type="Proteomes" id="UP000594638"/>
    </source>
</evidence>
<evidence type="ECO:0000313" key="1">
    <source>
        <dbReference type="EMBL" id="CAA2961748.1"/>
    </source>
</evidence>
<name>A0A8S0Q2G0_OLEEU</name>
<dbReference type="EMBL" id="CACTIH010000609">
    <property type="protein sequence ID" value="CAA2961748.1"/>
    <property type="molecule type" value="Genomic_DNA"/>
</dbReference>
<dbReference type="AlphaFoldDB" id="A0A8S0Q2G0"/>
<dbReference type="Proteomes" id="UP000594638">
    <property type="component" value="Unassembled WGS sequence"/>
</dbReference>
<sequence>MFVNWLKEVLKGYGKFWGSNWALGCLIQVSRLHTVWNQDGLETRHLSAIHTVLGRSRCYLLTAQLSLEHRTSDARLPLEQ</sequence>
<organism evidence="1 2">
    <name type="scientific">Olea europaea subsp. europaea</name>
    <dbReference type="NCBI Taxonomy" id="158383"/>
    <lineage>
        <taxon>Eukaryota</taxon>
        <taxon>Viridiplantae</taxon>
        <taxon>Streptophyta</taxon>
        <taxon>Embryophyta</taxon>
        <taxon>Tracheophyta</taxon>
        <taxon>Spermatophyta</taxon>
        <taxon>Magnoliopsida</taxon>
        <taxon>eudicotyledons</taxon>
        <taxon>Gunneridae</taxon>
        <taxon>Pentapetalae</taxon>
        <taxon>asterids</taxon>
        <taxon>lamiids</taxon>
        <taxon>Lamiales</taxon>
        <taxon>Oleaceae</taxon>
        <taxon>Oleeae</taxon>
        <taxon>Olea</taxon>
    </lineage>
</organism>
<protein>
    <submittedName>
        <fullName evidence="1">Uncharacterized protein</fullName>
    </submittedName>
</protein>
<comment type="caution">
    <text evidence="1">The sequence shown here is derived from an EMBL/GenBank/DDBJ whole genome shotgun (WGS) entry which is preliminary data.</text>
</comment>
<proteinExistence type="predicted"/>
<feature type="non-terminal residue" evidence="1">
    <location>
        <position position="80"/>
    </location>
</feature>
<accession>A0A8S0Q2G0</accession>